<dbReference type="EMBL" id="CP001841">
    <property type="protein sequence ID" value="AEF81847.1"/>
    <property type="molecule type" value="Genomic_DNA"/>
</dbReference>
<keyword evidence="2" id="KW-1185">Reference proteome</keyword>
<name>F5YD66_LEAAZ</name>
<gene>
    <name evidence="1" type="ordered locus">TREAZ_2747</name>
</gene>
<proteinExistence type="predicted"/>
<accession>F5YD66</accession>
<sequence>MGAITPNQVRNLNHENLLCINKNLTLAQGMLIKGHKK</sequence>
<evidence type="ECO:0000313" key="1">
    <source>
        <dbReference type="EMBL" id="AEF81847.1"/>
    </source>
</evidence>
<organism evidence="1 2">
    <name type="scientific">Leadbettera azotonutricia (strain ATCC BAA-888 / DSM 13862 / ZAS-9)</name>
    <name type="common">Treponema azotonutricium</name>
    <dbReference type="NCBI Taxonomy" id="545695"/>
    <lineage>
        <taxon>Bacteria</taxon>
        <taxon>Pseudomonadati</taxon>
        <taxon>Spirochaetota</taxon>
        <taxon>Spirochaetia</taxon>
        <taxon>Spirochaetales</taxon>
        <taxon>Breznakiellaceae</taxon>
        <taxon>Leadbettera</taxon>
    </lineage>
</organism>
<evidence type="ECO:0000313" key="2">
    <source>
        <dbReference type="Proteomes" id="UP000009222"/>
    </source>
</evidence>
<dbReference type="InParanoid" id="F5YD66"/>
<dbReference type="KEGG" id="taz:TREAZ_2747"/>
<protein>
    <submittedName>
        <fullName evidence="1">Uncharacterized protein</fullName>
    </submittedName>
</protein>
<dbReference type="Proteomes" id="UP000009222">
    <property type="component" value="Chromosome"/>
</dbReference>
<reference evidence="2" key="1">
    <citation type="submission" date="2009-12" db="EMBL/GenBank/DDBJ databases">
        <title>Complete sequence of Treponema azotonutricium strain ZAS-9.</title>
        <authorList>
            <person name="Tetu S.G."/>
            <person name="Matson E."/>
            <person name="Ren Q."/>
            <person name="Seshadri R."/>
            <person name="Elbourne L."/>
            <person name="Hassan K.A."/>
            <person name="Durkin A."/>
            <person name="Radune D."/>
            <person name="Mohamoud Y."/>
            <person name="Shay R."/>
            <person name="Jin S."/>
            <person name="Zhang X."/>
            <person name="Lucey K."/>
            <person name="Ballor N.R."/>
            <person name="Ottesen E."/>
            <person name="Rosenthal R."/>
            <person name="Allen A."/>
            <person name="Leadbetter J.R."/>
            <person name="Paulsen I.T."/>
        </authorList>
    </citation>
    <scope>NUCLEOTIDE SEQUENCE [LARGE SCALE GENOMIC DNA]</scope>
    <source>
        <strain evidence="2">ATCC BAA-888 / DSM 13862 / ZAS-9</strain>
    </source>
</reference>
<reference evidence="1 2" key="2">
    <citation type="journal article" date="2011" name="ISME J.">
        <title>RNA-seq reveals cooperative metabolic interactions between two termite-gut spirochete species in co-culture.</title>
        <authorList>
            <person name="Rosenthal A.Z."/>
            <person name="Matson E.G."/>
            <person name="Eldar A."/>
            <person name="Leadbetter J.R."/>
        </authorList>
    </citation>
    <scope>NUCLEOTIDE SEQUENCE [LARGE SCALE GENOMIC DNA]</scope>
    <source>
        <strain evidence="2">ATCC BAA-888 / DSM 13862 / ZAS-9</strain>
    </source>
</reference>
<dbReference type="HOGENOM" id="CLU_3349881_0_0_12"/>
<dbReference type="AlphaFoldDB" id="F5YD66"/>